<dbReference type="InterPro" id="IPR011992">
    <property type="entry name" value="EF-hand-dom_pair"/>
</dbReference>
<dbReference type="EMBL" id="MN739061">
    <property type="protein sequence ID" value="QHS86729.1"/>
    <property type="molecule type" value="Genomic_DNA"/>
</dbReference>
<sequence>MVKKVNSTGTRAQVWHGTAKHTTGGLTKGNLMKNKHGRIVSKKKHALGKKALKHLHNAGYVAVKGKFGTGKKAKKSKTGKKAKKSKTSLTKAMFNKLDSNKDRVIDYSEFIKGLKSQKGGSARAPNWVLQDYGGGRLVWMDLSSDRGQYDRPAGVAPRSRAARVLIGTDAPSTDAQIATYRRDLAREEEVAAAERVRVTEPGCPVAGCGWSQNLENNWLYSHGCDACNGGEYDYDGTCEKCKGHGRWFCPWRE</sequence>
<dbReference type="PROSITE" id="PS00018">
    <property type="entry name" value="EF_HAND_1"/>
    <property type="match status" value="1"/>
</dbReference>
<dbReference type="InterPro" id="IPR002048">
    <property type="entry name" value="EF_hand_dom"/>
</dbReference>
<evidence type="ECO:0000259" key="1">
    <source>
        <dbReference type="PROSITE" id="PS50222"/>
    </source>
</evidence>
<accession>A0A6C0B598</accession>
<dbReference type="PROSITE" id="PS50222">
    <property type="entry name" value="EF_HAND_2"/>
    <property type="match status" value="1"/>
</dbReference>
<dbReference type="AlphaFoldDB" id="A0A6C0B598"/>
<dbReference type="Pfam" id="PF19060">
    <property type="entry name" value="DVNP"/>
    <property type="match status" value="1"/>
</dbReference>
<evidence type="ECO:0000313" key="2">
    <source>
        <dbReference type="EMBL" id="QHS86729.1"/>
    </source>
</evidence>
<name>A0A6C0B598_9ZZZZ</name>
<protein>
    <recommendedName>
        <fullName evidence="1">EF-hand domain-containing protein</fullName>
    </recommendedName>
</protein>
<dbReference type="SMART" id="SM00054">
    <property type="entry name" value="EFh"/>
    <property type="match status" value="1"/>
</dbReference>
<organism evidence="2">
    <name type="scientific">viral metagenome</name>
    <dbReference type="NCBI Taxonomy" id="1070528"/>
    <lineage>
        <taxon>unclassified sequences</taxon>
        <taxon>metagenomes</taxon>
        <taxon>organismal metagenomes</taxon>
    </lineage>
</organism>
<dbReference type="GO" id="GO:0003677">
    <property type="term" value="F:DNA binding"/>
    <property type="evidence" value="ECO:0007669"/>
    <property type="project" value="InterPro"/>
</dbReference>
<dbReference type="GO" id="GO:0005509">
    <property type="term" value="F:calcium ion binding"/>
    <property type="evidence" value="ECO:0007669"/>
    <property type="project" value="InterPro"/>
</dbReference>
<proteinExistence type="predicted"/>
<dbReference type="Gene3D" id="1.10.238.10">
    <property type="entry name" value="EF-hand"/>
    <property type="match status" value="1"/>
</dbReference>
<reference evidence="2" key="1">
    <citation type="journal article" date="2020" name="Nature">
        <title>Giant virus diversity and host interactions through global metagenomics.</title>
        <authorList>
            <person name="Schulz F."/>
            <person name="Roux S."/>
            <person name="Paez-Espino D."/>
            <person name="Jungbluth S."/>
            <person name="Walsh D.A."/>
            <person name="Denef V.J."/>
            <person name="McMahon K.D."/>
            <person name="Konstantinidis K.T."/>
            <person name="Eloe-Fadrosh E.A."/>
            <person name="Kyrpides N.C."/>
            <person name="Woyke T."/>
        </authorList>
    </citation>
    <scope>NUCLEOTIDE SEQUENCE</scope>
    <source>
        <strain evidence="2">GVMAG-M-3300009422-16</strain>
    </source>
</reference>
<dbReference type="SUPFAM" id="SSF47473">
    <property type="entry name" value="EF-hand"/>
    <property type="match status" value="1"/>
</dbReference>
<dbReference type="InterPro" id="IPR018247">
    <property type="entry name" value="EF_Hand_1_Ca_BS"/>
</dbReference>
<dbReference type="GO" id="GO:0051276">
    <property type="term" value="P:chromosome organization"/>
    <property type="evidence" value="ECO:0007669"/>
    <property type="project" value="InterPro"/>
</dbReference>
<feature type="domain" description="EF-hand" evidence="1">
    <location>
        <begin position="85"/>
        <end position="120"/>
    </location>
</feature>
<dbReference type="InterPro" id="IPR043928">
    <property type="entry name" value="DNVP"/>
</dbReference>